<organism evidence="1">
    <name type="scientific">Anopheles sinensis</name>
    <name type="common">Mosquito</name>
    <dbReference type="NCBI Taxonomy" id="74873"/>
    <lineage>
        <taxon>Eukaryota</taxon>
        <taxon>Metazoa</taxon>
        <taxon>Ecdysozoa</taxon>
        <taxon>Arthropoda</taxon>
        <taxon>Hexapoda</taxon>
        <taxon>Insecta</taxon>
        <taxon>Pterygota</taxon>
        <taxon>Neoptera</taxon>
        <taxon>Endopterygota</taxon>
        <taxon>Diptera</taxon>
        <taxon>Nematocera</taxon>
        <taxon>Culicoidea</taxon>
        <taxon>Culicidae</taxon>
        <taxon>Anophelinae</taxon>
        <taxon>Anopheles</taxon>
    </lineage>
</organism>
<reference evidence="1 3" key="1">
    <citation type="journal article" date="2014" name="BMC Genomics">
        <title>Genome sequence of Anopheles sinensis provides insight into genetics basis of mosquito competence for malaria parasites.</title>
        <authorList>
            <person name="Zhou D."/>
            <person name="Zhang D."/>
            <person name="Ding G."/>
            <person name="Shi L."/>
            <person name="Hou Q."/>
            <person name="Ye Y."/>
            <person name="Xu Y."/>
            <person name="Zhou H."/>
            <person name="Xiong C."/>
            <person name="Li S."/>
            <person name="Yu J."/>
            <person name="Hong S."/>
            <person name="Yu X."/>
            <person name="Zou P."/>
            <person name="Chen C."/>
            <person name="Chang X."/>
            <person name="Wang W."/>
            <person name="Lv Y."/>
            <person name="Sun Y."/>
            <person name="Ma L."/>
            <person name="Shen B."/>
            <person name="Zhu C."/>
        </authorList>
    </citation>
    <scope>NUCLEOTIDE SEQUENCE [LARGE SCALE GENOMIC DNA]</scope>
</reference>
<dbReference type="EnsemblMetazoa" id="ASIC003364-RA">
    <property type="protein sequence ID" value="ASIC003364-PA"/>
    <property type="gene ID" value="ASIC003364"/>
</dbReference>
<protein>
    <submittedName>
        <fullName evidence="1 2">Dinucleotide-binding enzyme oxidoreductase protein</fullName>
    </submittedName>
</protein>
<evidence type="ECO:0000313" key="1">
    <source>
        <dbReference type="EMBL" id="KFB36243.1"/>
    </source>
</evidence>
<reference evidence="2" key="2">
    <citation type="submission" date="2020-05" db="UniProtKB">
        <authorList>
            <consortium name="EnsemblMetazoa"/>
        </authorList>
    </citation>
    <scope>IDENTIFICATION</scope>
</reference>
<dbReference type="EMBL" id="KE524774">
    <property type="protein sequence ID" value="KFB36243.1"/>
    <property type="molecule type" value="Genomic_DNA"/>
</dbReference>
<dbReference type="AlphaFoldDB" id="A0A084VE49"/>
<evidence type="ECO:0000313" key="3">
    <source>
        <dbReference type="Proteomes" id="UP000030765"/>
    </source>
</evidence>
<accession>A0A084VE49</accession>
<gene>
    <name evidence="1" type="ORF">ZHAS_00003364</name>
</gene>
<evidence type="ECO:0000313" key="2">
    <source>
        <dbReference type="EnsemblMetazoa" id="ASIC003364-PA"/>
    </source>
</evidence>
<dbReference type="VEuPathDB" id="VectorBase:ASIC003364"/>
<sequence>MRFGSSAGGGITASVVWCSEVVCATGSEHVELSWRGPGKVPEPVHQPKDVPGGVELFMQLRLSHGAAAAASRQPAKLEPASSSVNVFHPVGRTADDRRDKWKMCY</sequence>
<dbReference type="Proteomes" id="UP000030765">
    <property type="component" value="Unassembled WGS sequence"/>
</dbReference>
<name>A0A084VE49_ANOSI</name>
<dbReference type="EMBL" id="ATLV01012239">
    <property type="status" value="NOT_ANNOTATED_CDS"/>
    <property type="molecule type" value="Genomic_DNA"/>
</dbReference>
<keyword evidence="3" id="KW-1185">Reference proteome</keyword>
<proteinExistence type="predicted"/>